<evidence type="ECO:0000313" key="2">
    <source>
        <dbReference type="Proteomes" id="UP001239265"/>
    </source>
</evidence>
<evidence type="ECO:0000313" key="1">
    <source>
        <dbReference type="EMBL" id="MDQ8748763.1"/>
    </source>
</evidence>
<proteinExistence type="predicted"/>
<sequence>MKKVYLIMGTLTFLGINHGCRQELIASEQSMQSNIEITDGYVKNGRLYFANKESLQHYYDNVKNENEEIIAKYIDSKGLISLRPIVTEQNEKLILAQTQARINSLKEDKLKLVGKVAGLKNATAVVNDEQIKDDIDDLEDIIGDDAFAAFLNNNGEIQVDNKIYKYTDVGLFIVSDNKYSVLQQYLAVNNISNNLLTPTDFDIKNDFIEEHKPNDPYGPGNDPSKFNPDKNPVIEVFPEIDYFIPYRPPVRPSVPPTNNPPKEPLPQIDPEDEVNKFVNSLPNCDTYHTWLQSLFGDSDMCVDKYESHRRVKTKAYNQNYYLVYSIGVQVKHQYKGWTGLWRKEKADEIRLGVTASEFYYDYTPYLNYLVPKTRQTNVYNNGNRLLFNGASFWSPGYYPGSYTMTGYSIQNYPKIFQDDIYIEDIVPFIGNGSNIDLIDKGLYAAAKAGNNVLAYDKLNALFWDEVMKRTGNLWQSLGKPKPNNNVTYSYSVPEFGKLYIHKMFYRKENNVSHSERTFDWGFQIGFNIGSDGSISPNTSASGLIRPKGYKVKMYGIAKKNGAWHGSKIDTFK</sequence>
<protein>
    <submittedName>
        <fullName evidence="1">Uncharacterized protein</fullName>
    </submittedName>
</protein>
<reference evidence="1 2" key="1">
    <citation type="submission" date="2023-06" db="EMBL/GenBank/DDBJ databases">
        <title>Nosocomial Elizabethkingia miricola genome.</title>
        <authorList>
            <person name="Morgado S."/>
            <person name="Fonseca E."/>
            <person name="Freitas F."/>
            <person name="Vicente A.C."/>
        </authorList>
    </citation>
    <scope>NUCLEOTIDE SEQUENCE [LARGE SCALE GENOMIC DNA]</scope>
    <source>
        <strain evidence="1 2">EM15</strain>
    </source>
</reference>
<dbReference type="EMBL" id="JAUCQJ010000002">
    <property type="protein sequence ID" value="MDQ8748763.1"/>
    <property type="molecule type" value="Genomic_DNA"/>
</dbReference>
<dbReference type="RefSeq" id="WP_078795534.1">
    <property type="nucleotide sequence ID" value="NZ_CP040516.1"/>
</dbReference>
<comment type="caution">
    <text evidence="1">The sequence shown here is derived from an EMBL/GenBank/DDBJ whole genome shotgun (WGS) entry which is preliminary data.</text>
</comment>
<gene>
    <name evidence="1" type="ORF">QT385_08945</name>
</gene>
<name>A0ABD5B4J2_ELIMR</name>
<dbReference type="AlphaFoldDB" id="A0ABD5B4J2"/>
<dbReference type="Proteomes" id="UP001239265">
    <property type="component" value="Unassembled WGS sequence"/>
</dbReference>
<accession>A0ABD5B4J2</accession>
<organism evidence="1 2">
    <name type="scientific">Elizabethkingia miricola</name>
    <name type="common">Chryseobacterium miricola</name>
    <dbReference type="NCBI Taxonomy" id="172045"/>
    <lineage>
        <taxon>Bacteria</taxon>
        <taxon>Pseudomonadati</taxon>
        <taxon>Bacteroidota</taxon>
        <taxon>Flavobacteriia</taxon>
        <taxon>Flavobacteriales</taxon>
        <taxon>Weeksellaceae</taxon>
        <taxon>Elizabethkingia</taxon>
    </lineage>
</organism>